<dbReference type="PANTHER" id="PTHR30473">
    <property type="entry name" value="PROTEIN PHOH"/>
    <property type="match status" value="1"/>
</dbReference>
<dbReference type="PANTHER" id="PTHR30473:SF2">
    <property type="entry name" value="PIN DOMAIN-CONTAINING PROTEIN"/>
    <property type="match status" value="1"/>
</dbReference>
<dbReference type="Gene3D" id="3.40.50.1010">
    <property type="entry name" value="5'-nuclease"/>
    <property type="match status" value="1"/>
</dbReference>
<dbReference type="InterPro" id="IPR002716">
    <property type="entry name" value="PIN_dom"/>
</dbReference>
<evidence type="ECO:0000313" key="7">
    <source>
        <dbReference type="Proteomes" id="UP001177212"/>
    </source>
</evidence>
<dbReference type="CDD" id="cd09883">
    <property type="entry name" value="PIN_VapC_PhoHL-ATPase"/>
    <property type="match status" value="1"/>
</dbReference>
<evidence type="ECO:0000256" key="2">
    <source>
        <dbReference type="ARBA" id="ARBA00022741"/>
    </source>
</evidence>
<reference evidence="6" key="1">
    <citation type="submission" date="2023-07" db="EMBL/GenBank/DDBJ databases">
        <title>Genome content predicts the carbon catabolic preferences of heterotrophic bacteria.</title>
        <authorList>
            <person name="Gralka M."/>
        </authorList>
    </citation>
    <scope>NUCLEOTIDE SEQUENCE</scope>
    <source>
        <strain evidence="6">4G09</strain>
    </source>
</reference>
<keyword evidence="7" id="KW-1185">Reference proteome</keyword>
<evidence type="ECO:0000256" key="1">
    <source>
        <dbReference type="ARBA" id="ARBA00010393"/>
    </source>
</evidence>
<dbReference type="InterPro" id="IPR003714">
    <property type="entry name" value="PhoH"/>
</dbReference>
<dbReference type="InterPro" id="IPR051451">
    <property type="entry name" value="PhoH2-like"/>
</dbReference>
<evidence type="ECO:0000256" key="3">
    <source>
        <dbReference type="ARBA" id="ARBA00022840"/>
    </source>
</evidence>
<comment type="similarity">
    <text evidence="4">In the N-terminal section; belongs to the PINc/VapC protein family.</text>
</comment>
<organism evidence="6 7">
    <name type="scientific">Pseudoalteromonas marina</name>
    <dbReference type="NCBI Taxonomy" id="267375"/>
    <lineage>
        <taxon>Bacteria</taxon>
        <taxon>Pseudomonadati</taxon>
        <taxon>Pseudomonadota</taxon>
        <taxon>Gammaproteobacteria</taxon>
        <taxon>Alteromonadales</taxon>
        <taxon>Pseudoalteromonadaceae</taxon>
        <taxon>Pseudoalteromonas</taxon>
    </lineage>
</organism>
<sequence length="467" mass="52104">MKKIILDSNVLISDPSAIFKFRDNHIIILSTVLFELDSIKDRRTKNGSDREAREAIKHIESCISSHSTEEITKGVAINYPPSIKDKGGLISVIFFSAEEIKKQIKEKGLDDSPDSEIIASSLLLQEKFSSITLVSQDTNMRLIASAAGIHKVENYKNEYAVSDLDFIPSGILSLKAKSWDEVEFTNNVNEEDGQYLEISTTDIEGEAYEGAYLFLKENDECIGCILSIDEGKARIRQVNTKQLLKRKVFGITPKNIEQALLIDAITCGNSELVTVIGTAGTGKSIIIVACMLHLILIEKRFSQILICRSLIDLDEPTGALPGSMEQKISPWMRGFNDAVKFIARNYDADNEKYDPKFKCPDYLIEKSCTEYTSISHLRGASPANSIIFLEEAQNTNRHVTKALLSRITEDSLMLVAGHAGQCDSNTNPLQSGLVHLITTMKHFKYSKVIELKENQRSRLAKFADDNL</sequence>
<gene>
    <name evidence="6" type="ORF">Q8W34_14585</name>
</gene>
<dbReference type="RefSeq" id="WP_305472645.1">
    <property type="nucleotide sequence ID" value="NZ_JAUYVT010000014.1"/>
</dbReference>
<comment type="caution">
    <text evidence="6">The sequence shown here is derived from an EMBL/GenBank/DDBJ whole genome shotgun (WGS) entry which is preliminary data.</text>
</comment>
<dbReference type="InterPro" id="IPR027417">
    <property type="entry name" value="P-loop_NTPase"/>
</dbReference>
<dbReference type="Proteomes" id="UP001177212">
    <property type="component" value="Unassembled WGS sequence"/>
</dbReference>
<dbReference type="Pfam" id="PF02562">
    <property type="entry name" value="PhoH"/>
    <property type="match status" value="1"/>
</dbReference>
<feature type="domain" description="PIN" evidence="5">
    <location>
        <begin position="2"/>
        <end position="142"/>
    </location>
</feature>
<dbReference type="Pfam" id="PF13638">
    <property type="entry name" value="PIN_4"/>
    <property type="match status" value="1"/>
</dbReference>
<dbReference type="SMART" id="SM00670">
    <property type="entry name" value="PINc"/>
    <property type="match status" value="1"/>
</dbReference>
<dbReference type="InterPro" id="IPR029060">
    <property type="entry name" value="PIN-like_dom_sf"/>
</dbReference>
<evidence type="ECO:0000259" key="5">
    <source>
        <dbReference type="SMART" id="SM00670"/>
    </source>
</evidence>
<accession>A0ABT9FGK0</accession>
<dbReference type="SUPFAM" id="SSF88723">
    <property type="entry name" value="PIN domain-like"/>
    <property type="match status" value="1"/>
</dbReference>
<dbReference type="Gene3D" id="3.40.50.300">
    <property type="entry name" value="P-loop containing nucleotide triphosphate hydrolases"/>
    <property type="match status" value="1"/>
</dbReference>
<comment type="similarity">
    <text evidence="1">Belongs to the PhoH family.</text>
</comment>
<evidence type="ECO:0000313" key="6">
    <source>
        <dbReference type="EMBL" id="MDP2565871.1"/>
    </source>
</evidence>
<keyword evidence="3" id="KW-0067">ATP-binding</keyword>
<dbReference type="SUPFAM" id="SSF52540">
    <property type="entry name" value="P-loop containing nucleoside triphosphate hydrolases"/>
    <property type="match status" value="1"/>
</dbReference>
<protein>
    <submittedName>
        <fullName evidence="6">PhoH family protein</fullName>
    </submittedName>
</protein>
<proteinExistence type="inferred from homology"/>
<name>A0ABT9FGK0_9GAMM</name>
<evidence type="ECO:0000256" key="4">
    <source>
        <dbReference type="ARBA" id="ARBA00046345"/>
    </source>
</evidence>
<keyword evidence="2" id="KW-0547">Nucleotide-binding</keyword>
<dbReference type="EMBL" id="JAUYVT010000014">
    <property type="protein sequence ID" value="MDP2565871.1"/>
    <property type="molecule type" value="Genomic_DNA"/>
</dbReference>